<feature type="chain" id="PRO_5045631367" description="Peptidase M1 membrane alanine aminopeptidase domain-containing protein" evidence="1">
    <location>
        <begin position="16"/>
        <end position="408"/>
    </location>
</feature>
<protein>
    <recommendedName>
        <fullName evidence="2">Peptidase M1 membrane alanine aminopeptidase domain-containing protein</fullName>
    </recommendedName>
</protein>
<evidence type="ECO:0000259" key="2">
    <source>
        <dbReference type="Pfam" id="PF01433"/>
    </source>
</evidence>
<evidence type="ECO:0000256" key="1">
    <source>
        <dbReference type="SAM" id="SignalP"/>
    </source>
</evidence>
<dbReference type="Proteomes" id="UP001501469">
    <property type="component" value="Unassembled WGS sequence"/>
</dbReference>
<comment type="caution">
    <text evidence="3">The sequence shown here is derived from an EMBL/GenBank/DDBJ whole genome shotgun (WGS) entry which is preliminary data.</text>
</comment>
<name>A0ABP7UFM0_9BACT</name>
<keyword evidence="4" id="KW-1185">Reference proteome</keyword>
<evidence type="ECO:0000313" key="4">
    <source>
        <dbReference type="Proteomes" id="UP001501469"/>
    </source>
</evidence>
<keyword evidence="1" id="KW-0732">Signal</keyword>
<dbReference type="Pfam" id="PF01433">
    <property type="entry name" value="Peptidase_M1"/>
    <property type="match status" value="1"/>
</dbReference>
<organism evidence="3 4">
    <name type="scientific">Hymenobacter glaciei</name>
    <dbReference type="NCBI Taxonomy" id="877209"/>
    <lineage>
        <taxon>Bacteria</taxon>
        <taxon>Pseudomonadati</taxon>
        <taxon>Bacteroidota</taxon>
        <taxon>Cytophagia</taxon>
        <taxon>Cytophagales</taxon>
        <taxon>Hymenobacteraceae</taxon>
        <taxon>Hymenobacter</taxon>
    </lineage>
</organism>
<reference evidence="4" key="1">
    <citation type="journal article" date="2019" name="Int. J. Syst. Evol. Microbiol.">
        <title>The Global Catalogue of Microorganisms (GCM) 10K type strain sequencing project: providing services to taxonomists for standard genome sequencing and annotation.</title>
        <authorList>
            <consortium name="The Broad Institute Genomics Platform"/>
            <consortium name="The Broad Institute Genome Sequencing Center for Infectious Disease"/>
            <person name="Wu L."/>
            <person name="Ma J."/>
        </authorList>
    </citation>
    <scope>NUCLEOTIDE SEQUENCE [LARGE SCALE GENOMIC DNA]</scope>
    <source>
        <strain evidence="4">JCM 17225</strain>
    </source>
</reference>
<dbReference type="Gene3D" id="1.10.390.10">
    <property type="entry name" value="Neutral Protease Domain 2"/>
    <property type="match status" value="1"/>
</dbReference>
<dbReference type="InterPro" id="IPR027268">
    <property type="entry name" value="Peptidase_M4/M1_CTD_sf"/>
</dbReference>
<feature type="domain" description="Peptidase M1 membrane alanine aminopeptidase" evidence="2">
    <location>
        <begin position="244"/>
        <end position="379"/>
    </location>
</feature>
<dbReference type="InterPro" id="IPR014782">
    <property type="entry name" value="Peptidase_M1_dom"/>
</dbReference>
<feature type="signal peptide" evidence="1">
    <location>
        <begin position="1"/>
        <end position="15"/>
    </location>
</feature>
<accession>A0ABP7UFM0</accession>
<sequence>MLLVSLLWLAGPVAAVPNVSVQMRVVPATHSFTCRYTIALAADDTATTLVLNLGRQLRIENLLSSGSTPRATRVYYPYFDDTLQQVVAHFSGRARMVSVTYSGTLEGRLFNDRALVFSGHSGWLPFRPYRDYEVVNYVLEVQAPAGYQVESASAEAEQRAGRWTFRGRAGAIEITALVAREFQQLASAGAPRIRVVTVGPALTRTDTMLLRKAEGIIAYYNRSIGQLDPITRFTILLPGTNSDAFGMLENATMITYTDFDVAADREALLILAHEISHKWWGYGNVHTYNDWLNEAFATYSSLLYLREAGDEAGYQAELAKRAATVGNAPPIRGFDYRKYPRPMYRRVVYNKGTVVLAALHERLGTTQFVRLLGAVAARHVRDTDTLLAIVAQNNGQATRDWLLAELSR</sequence>
<dbReference type="EMBL" id="BAABDK010000024">
    <property type="protein sequence ID" value="GAA4042328.1"/>
    <property type="molecule type" value="Genomic_DNA"/>
</dbReference>
<dbReference type="SUPFAM" id="SSF55486">
    <property type="entry name" value="Metalloproteases ('zincins'), catalytic domain"/>
    <property type="match status" value="1"/>
</dbReference>
<evidence type="ECO:0000313" key="3">
    <source>
        <dbReference type="EMBL" id="GAA4042328.1"/>
    </source>
</evidence>
<gene>
    <name evidence="3" type="ORF">GCM10022409_30400</name>
</gene>
<proteinExistence type="predicted"/>